<organism evidence="2 3">
    <name type="scientific">Bacillus capparidis</name>
    <dbReference type="NCBI Taxonomy" id="1840411"/>
    <lineage>
        <taxon>Bacteria</taxon>
        <taxon>Bacillati</taxon>
        <taxon>Bacillota</taxon>
        <taxon>Bacilli</taxon>
        <taxon>Bacillales</taxon>
        <taxon>Bacillaceae</taxon>
        <taxon>Bacillus</taxon>
    </lineage>
</organism>
<comment type="caution">
    <text evidence="2">The sequence shown here is derived from an EMBL/GenBank/DDBJ whole genome shotgun (WGS) entry which is preliminary data.</text>
</comment>
<keyword evidence="1" id="KW-0812">Transmembrane</keyword>
<proteinExistence type="predicted"/>
<name>A0ABS4CSM1_9BACI</name>
<reference evidence="2 3" key="1">
    <citation type="submission" date="2021-01" db="EMBL/GenBank/DDBJ databases">
        <title>Genomic Encyclopedia of Type Strains, Phase IV (KMG-IV): sequencing the most valuable type-strain genomes for metagenomic binning, comparative biology and taxonomic classification.</title>
        <authorList>
            <person name="Goeker M."/>
        </authorList>
    </citation>
    <scope>NUCLEOTIDE SEQUENCE [LARGE SCALE GENOMIC DNA]</scope>
    <source>
        <strain evidence="2 3">DSM 103394</strain>
    </source>
</reference>
<evidence type="ECO:0008006" key="4">
    <source>
        <dbReference type="Google" id="ProtNLM"/>
    </source>
</evidence>
<dbReference type="InterPro" id="IPR049722">
    <property type="entry name" value="Prli42-like"/>
</dbReference>
<dbReference type="NCBIfam" id="NF033880">
    <property type="entry name" value="Prli42"/>
    <property type="match status" value="1"/>
</dbReference>
<gene>
    <name evidence="2" type="ORF">JOC74_001056</name>
</gene>
<keyword evidence="1" id="KW-1133">Transmembrane helix</keyword>
<keyword evidence="3" id="KW-1185">Reference proteome</keyword>
<evidence type="ECO:0000256" key="1">
    <source>
        <dbReference type="SAM" id="Phobius"/>
    </source>
</evidence>
<dbReference type="EMBL" id="JAFDST010000001">
    <property type="protein sequence ID" value="MBP1080568.1"/>
    <property type="molecule type" value="Genomic_DNA"/>
</dbReference>
<dbReference type="RefSeq" id="WP_158320293.1">
    <property type="nucleotide sequence ID" value="NZ_JAFDST010000001.1"/>
</dbReference>
<accession>A0ABS4CSM1</accession>
<dbReference type="Proteomes" id="UP000674416">
    <property type="component" value="Unassembled WGS sequence"/>
</dbReference>
<sequence length="30" mass="3248">MQRKAIKIMAIIMAAIMLISTLLTGAALFL</sequence>
<feature type="transmembrane region" description="Helical" evidence="1">
    <location>
        <begin position="7"/>
        <end position="29"/>
    </location>
</feature>
<protein>
    <recommendedName>
        <fullName evidence="4">Stressosome-associated protein Prli42</fullName>
    </recommendedName>
</protein>
<evidence type="ECO:0000313" key="3">
    <source>
        <dbReference type="Proteomes" id="UP000674416"/>
    </source>
</evidence>
<keyword evidence="1" id="KW-0472">Membrane</keyword>
<evidence type="ECO:0000313" key="2">
    <source>
        <dbReference type="EMBL" id="MBP1080568.1"/>
    </source>
</evidence>